<proteinExistence type="predicted"/>
<evidence type="ECO:0000313" key="1">
    <source>
        <dbReference type="EMBL" id="PKI78549.1"/>
    </source>
</evidence>
<sequence>MWALPNQGPINRFDWFRLSDIALADRDHYMKKCTNKFLTMYSQINTNYIRRIPIGSRLANSSLARFERPKLKVIRRGLMRAKVGSDRTNGSQEDHVVLEIAVGPEELLGDSNLFSHTPIRVVLRLDNTRIETVTRDQTPYRARVARTRCIQALDLVIDS</sequence>
<comment type="caution">
    <text evidence="1">The sequence shown here is derived from an EMBL/GenBank/DDBJ whole genome shotgun (WGS) entry which is preliminary data.</text>
</comment>
<dbReference type="AlphaFoldDB" id="A0A2I0LCZ2"/>
<name>A0A2I0LCZ2_PUNGR</name>
<accession>A0A2I0LCZ2</accession>
<protein>
    <submittedName>
        <fullName evidence="1">Uncharacterized protein</fullName>
    </submittedName>
</protein>
<dbReference type="Proteomes" id="UP000233551">
    <property type="component" value="Unassembled WGS sequence"/>
</dbReference>
<reference evidence="1 2" key="1">
    <citation type="submission" date="2017-11" db="EMBL/GenBank/DDBJ databases">
        <title>De-novo sequencing of pomegranate (Punica granatum L.) genome.</title>
        <authorList>
            <person name="Akparov Z."/>
            <person name="Amiraslanov A."/>
            <person name="Hajiyeva S."/>
            <person name="Abbasov M."/>
            <person name="Kaur K."/>
            <person name="Hamwieh A."/>
            <person name="Solovyev V."/>
            <person name="Salamov A."/>
            <person name="Braich B."/>
            <person name="Kosarev P."/>
            <person name="Mahmoud A."/>
            <person name="Hajiyev E."/>
            <person name="Babayeva S."/>
            <person name="Izzatullayeva V."/>
            <person name="Mammadov A."/>
            <person name="Mammadov A."/>
            <person name="Sharifova S."/>
            <person name="Ojaghi J."/>
            <person name="Eynullazada K."/>
            <person name="Bayramov B."/>
            <person name="Abdulazimova A."/>
            <person name="Shahmuradov I."/>
        </authorList>
    </citation>
    <scope>NUCLEOTIDE SEQUENCE [LARGE SCALE GENOMIC DNA]</scope>
    <source>
        <strain evidence="2">cv. AG2017</strain>
        <tissue evidence="1">Leaf</tissue>
    </source>
</reference>
<evidence type="ECO:0000313" key="2">
    <source>
        <dbReference type="Proteomes" id="UP000233551"/>
    </source>
</evidence>
<keyword evidence="2" id="KW-1185">Reference proteome</keyword>
<gene>
    <name evidence="1" type="ORF">CRG98_001056</name>
</gene>
<organism evidence="1 2">
    <name type="scientific">Punica granatum</name>
    <name type="common">Pomegranate</name>
    <dbReference type="NCBI Taxonomy" id="22663"/>
    <lineage>
        <taxon>Eukaryota</taxon>
        <taxon>Viridiplantae</taxon>
        <taxon>Streptophyta</taxon>
        <taxon>Embryophyta</taxon>
        <taxon>Tracheophyta</taxon>
        <taxon>Spermatophyta</taxon>
        <taxon>Magnoliopsida</taxon>
        <taxon>eudicotyledons</taxon>
        <taxon>Gunneridae</taxon>
        <taxon>Pentapetalae</taxon>
        <taxon>rosids</taxon>
        <taxon>malvids</taxon>
        <taxon>Myrtales</taxon>
        <taxon>Lythraceae</taxon>
        <taxon>Punica</taxon>
    </lineage>
</organism>
<dbReference type="EMBL" id="PGOL01000041">
    <property type="protein sequence ID" value="PKI78549.1"/>
    <property type="molecule type" value="Genomic_DNA"/>
</dbReference>